<proteinExistence type="predicted"/>
<organism evidence="1 2">
    <name type="scientific">Bifidobacterium ramosum</name>
    <dbReference type="NCBI Taxonomy" id="1798158"/>
    <lineage>
        <taxon>Bacteria</taxon>
        <taxon>Bacillati</taxon>
        <taxon>Actinomycetota</taxon>
        <taxon>Actinomycetes</taxon>
        <taxon>Bifidobacteriales</taxon>
        <taxon>Bifidobacteriaceae</taxon>
        <taxon>Bifidobacterium</taxon>
    </lineage>
</organism>
<comment type="caution">
    <text evidence="1">The sequence shown here is derived from an EMBL/GenBank/DDBJ whole genome shotgun (WGS) entry which is preliminary data.</text>
</comment>
<dbReference type="EMBL" id="WHZX01000002">
    <property type="protein sequence ID" value="NEG71448.1"/>
    <property type="molecule type" value="Genomic_DNA"/>
</dbReference>
<evidence type="ECO:0000313" key="1">
    <source>
        <dbReference type="EMBL" id="NEG71448.1"/>
    </source>
</evidence>
<reference evidence="1 2" key="1">
    <citation type="submission" date="2019-10" db="EMBL/GenBank/DDBJ databases">
        <title>Bifidobacterium from non-human primates.</title>
        <authorList>
            <person name="Modesto M."/>
        </authorList>
    </citation>
    <scope>NUCLEOTIDE SEQUENCE [LARGE SCALE GENOMIC DNA]</scope>
    <source>
        <strain evidence="1 2">TREM</strain>
    </source>
</reference>
<sequence length="61" mass="6612">MVFVVCVVFDGESMVNPMTNRLVRPASGVDNLGLSTPEKGKDKGAAQVFREIGRIVPKNVH</sequence>
<dbReference type="RefSeq" id="WP_152357789.1">
    <property type="nucleotide sequence ID" value="NZ_WBSM01000002.1"/>
</dbReference>
<name>A0A7K3TA63_9BIFI</name>
<dbReference type="AlphaFoldDB" id="A0A7K3TA63"/>
<dbReference type="Proteomes" id="UP000469943">
    <property type="component" value="Unassembled WGS sequence"/>
</dbReference>
<accession>A0A7K3TA63</accession>
<gene>
    <name evidence="1" type="ORF">GFD24_04290</name>
</gene>
<evidence type="ECO:0000313" key="2">
    <source>
        <dbReference type="Proteomes" id="UP000469943"/>
    </source>
</evidence>
<protein>
    <submittedName>
        <fullName evidence="1">Uncharacterized protein</fullName>
    </submittedName>
</protein>